<keyword evidence="1" id="KW-0732">Signal</keyword>
<dbReference type="Gene3D" id="2.40.128.270">
    <property type="match status" value="1"/>
</dbReference>
<evidence type="ECO:0000313" key="3">
    <source>
        <dbReference type="Proteomes" id="UP000295453"/>
    </source>
</evidence>
<gene>
    <name evidence="2" type="ORF">EPD65_02235</name>
</gene>
<keyword evidence="3" id="KW-1185">Reference proteome</keyword>
<reference evidence="2 3" key="1">
    <citation type="submission" date="2019-03" db="EMBL/GenBank/DDBJ databases">
        <authorList>
            <person name="Kim M.K.M."/>
        </authorList>
    </citation>
    <scope>NUCLEOTIDE SEQUENCE [LARGE SCALE GENOMIC DNA]</scope>
    <source>
        <strain evidence="2 3">18JY15-6</strain>
    </source>
</reference>
<evidence type="ECO:0008006" key="4">
    <source>
        <dbReference type="Google" id="ProtNLM"/>
    </source>
</evidence>
<dbReference type="InterPro" id="IPR038670">
    <property type="entry name" value="HslJ-like_sf"/>
</dbReference>
<feature type="signal peptide" evidence="1">
    <location>
        <begin position="1"/>
        <end position="20"/>
    </location>
</feature>
<feature type="chain" id="PRO_5038557565" description="META domain-containing protein" evidence="1">
    <location>
        <begin position="21"/>
        <end position="168"/>
    </location>
</feature>
<dbReference type="EMBL" id="SJZJ01000002">
    <property type="protein sequence ID" value="TCJ30876.1"/>
    <property type="molecule type" value="Genomic_DNA"/>
</dbReference>
<accession>A0A4R1CKY5</accession>
<comment type="caution">
    <text evidence="2">The sequence shown here is derived from an EMBL/GenBank/DDBJ whole genome shotgun (WGS) entry which is preliminary data.</text>
</comment>
<dbReference type="RefSeq" id="WP_131581524.1">
    <property type="nucleotide sequence ID" value="NZ_SJZJ01000002.1"/>
</dbReference>
<proteinExistence type="predicted"/>
<organism evidence="2 3">
    <name type="scientific">Nocardioides jejuensis</name>
    <dbReference type="NCBI Taxonomy" id="2502782"/>
    <lineage>
        <taxon>Bacteria</taxon>
        <taxon>Bacillati</taxon>
        <taxon>Actinomycetota</taxon>
        <taxon>Actinomycetes</taxon>
        <taxon>Propionibacteriales</taxon>
        <taxon>Nocardioidaceae</taxon>
        <taxon>Nocardioides</taxon>
    </lineage>
</organism>
<dbReference type="Proteomes" id="UP000295453">
    <property type="component" value="Unassembled WGS sequence"/>
</dbReference>
<evidence type="ECO:0000313" key="2">
    <source>
        <dbReference type="EMBL" id="TCJ30876.1"/>
    </source>
</evidence>
<dbReference type="AlphaFoldDB" id="A0A4R1CKY5"/>
<sequence>MRPTAVALAACLMLSACSHASDPGRAESPRPSASRSADRVATASELIGAWHPVELFGKREDWRTFTGKRLGASFSRRDADIAWSAADGCNSTSGTALLSTFGDWAQAGPAVTTLVACLTTLKPGTGSAFAETPQNVDAIAQASQVRLRDDQLVFSDATGDVIGIYERA</sequence>
<name>A0A4R1CKY5_9ACTN</name>
<evidence type="ECO:0000256" key="1">
    <source>
        <dbReference type="SAM" id="SignalP"/>
    </source>
</evidence>
<protein>
    <recommendedName>
        <fullName evidence="4">META domain-containing protein</fullName>
    </recommendedName>
</protein>
<dbReference type="PROSITE" id="PS51257">
    <property type="entry name" value="PROKAR_LIPOPROTEIN"/>
    <property type="match status" value="1"/>
</dbReference>